<reference evidence="1" key="1">
    <citation type="submission" date="2014-05" db="EMBL/GenBank/DDBJ databases">
        <title>The transcriptome of the halophilic microalga Tetraselmis sp. GSL018 isolated from the Great Salt Lake, Utah.</title>
        <authorList>
            <person name="Jinkerson R.E."/>
            <person name="D'Adamo S."/>
            <person name="Posewitz M.C."/>
        </authorList>
    </citation>
    <scope>NUCLEOTIDE SEQUENCE</scope>
    <source>
        <strain evidence="1">GSL018</strain>
    </source>
</reference>
<sequence length="39" mass="4605">PMTRVNVFVELQTYNIAQKRAYKQFVWSSLLSVSEQMVL</sequence>
<gene>
    <name evidence="1" type="ORF">TSPGSL018_3184</name>
</gene>
<dbReference type="EMBL" id="GBEZ01015277">
    <property type="protein sequence ID" value="JAC70873.1"/>
    <property type="molecule type" value="Transcribed_RNA"/>
</dbReference>
<organism evidence="1">
    <name type="scientific">Tetraselmis sp. GSL018</name>
    <dbReference type="NCBI Taxonomy" id="582737"/>
    <lineage>
        <taxon>Eukaryota</taxon>
        <taxon>Viridiplantae</taxon>
        <taxon>Chlorophyta</taxon>
        <taxon>core chlorophytes</taxon>
        <taxon>Chlorodendrophyceae</taxon>
        <taxon>Chlorodendrales</taxon>
        <taxon>Chlorodendraceae</taxon>
        <taxon>Tetraselmis</taxon>
    </lineage>
</organism>
<feature type="non-terminal residue" evidence="1">
    <location>
        <position position="1"/>
    </location>
</feature>
<accession>A0A061RFY3</accession>
<dbReference type="AlphaFoldDB" id="A0A061RFY3"/>
<proteinExistence type="predicted"/>
<evidence type="ECO:0000313" key="1">
    <source>
        <dbReference type="EMBL" id="JAC70873.1"/>
    </source>
</evidence>
<protein>
    <submittedName>
        <fullName evidence="1">Uncharacterized protein</fullName>
    </submittedName>
</protein>
<name>A0A061RFY3_9CHLO</name>